<evidence type="ECO:0000313" key="2">
    <source>
        <dbReference type="EMBL" id="ALD66719.1"/>
    </source>
</evidence>
<feature type="transmembrane region" description="Helical" evidence="1">
    <location>
        <begin position="142"/>
        <end position="166"/>
    </location>
</feature>
<dbReference type="RefSeq" id="WP_053946469.1">
    <property type="nucleotide sequence ID" value="NZ_CP012622.1"/>
</dbReference>
<accession>A0A0M5KCN5</accession>
<reference evidence="2 3" key="1">
    <citation type="journal article" date="2015" name="Genome Announc.">
        <title>Complete Genome Sequence of Spiroplasma cantharicola CC-1T (DSM 21588), a Bacterium Isolated from Soldier Beetle (Cantharis carolinus).</title>
        <authorList>
            <person name="Lo W.S."/>
            <person name="Liu P.Y."/>
            <person name="Kuo C.H."/>
        </authorList>
    </citation>
    <scope>NUCLEOTIDE SEQUENCE [LARGE SCALE GENOMIC DNA]</scope>
    <source>
        <strain evidence="2 3">CC-1</strain>
    </source>
</reference>
<organism evidence="2 3">
    <name type="scientific">Spiroplasma cantharicola</name>
    <dbReference type="NCBI Taxonomy" id="362837"/>
    <lineage>
        <taxon>Bacteria</taxon>
        <taxon>Bacillati</taxon>
        <taxon>Mycoplasmatota</taxon>
        <taxon>Mollicutes</taxon>
        <taxon>Entomoplasmatales</taxon>
        <taxon>Spiroplasmataceae</taxon>
        <taxon>Spiroplasma</taxon>
    </lineage>
</organism>
<keyword evidence="1" id="KW-0472">Membrane</keyword>
<dbReference type="STRING" id="362837.SCANT_v1c08130"/>
<evidence type="ECO:0000256" key="1">
    <source>
        <dbReference type="SAM" id="Phobius"/>
    </source>
</evidence>
<dbReference type="EMBL" id="CP012622">
    <property type="protein sequence ID" value="ALD66719.1"/>
    <property type="molecule type" value="Genomic_DNA"/>
</dbReference>
<protein>
    <submittedName>
        <fullName evidence="2">Uncharacterized protein</fullName>
    </submittedName>
</protein>
<dbReference type="Proteomes" id="UP000063919">
    <property type="component" value="Chromosome"/>
</dbReference>
<dbReference type="AlphaFoldDB" id="A0A0M5KCN5"/>
<dbReference type="PATRIC" id="fig|362837.3.peg.829"/>
<sequence>MYRDKRVWAEIGSRLVSSLSYYNDFKISEEEIFELIANGEYLLDDSEEIYGKNLINLLKIWEIIRTKIIETKDNFIKTAHHKWAFNWSDYREIYLLLDEKNENGNIFENEKFINEKSEEMTKFFENCLIEESSLESILEDILISYIYLAIHNSLGIITSIFMYLIINAMLLYKEFGPILATYRGEVTNIWDLVKRLTIQCRNLPIKSYITTPLFSVCLRRIIDLSENNKLFFESI</sequence>
<dbReference type="KEGG" id="scj:SCANT_v1c08130"/>
<name>A0A0M5KCN5_9MOLU</name>
<proteinExistence type="predicted"/>
<gene>
    <name evidence="2" type="ORF">SCANT_v1c08130</name>
</gene>
<evidence type="ECO:0000313" key="3">
    <source>
        <dbReference type="Proteomes" id="UP000063919"/>
    </source>
</evidence>
<keyword evidence="1" id="KW-0812">Transmembrane</keyword>
<dbReference type="OrthoDB" id="389240at2"/>
<keyword evidence="3" id="KW-1185">Reference proteome</keyword>
<keyword evidence="1" id="KW-1133">Transmembrane helix</keyword>